<dbReference type="GO" id="GO:0005178">
    <property type="term" value="F:integrin binding"/>
    <property type="evidence" value="ECO:0007669"/>
    <property type="project" value="TreeGrafter"/>
</dbReference>
<dbReference type="SUPFAM" id="SSF69318">
    <property type="entry name" value="Integrin alpha N-terminal domain"/>
    <property type="match status" value="1"/>
</dbReference>
<dbReference type="EMBL" id="GDIQ01061243">
    <property type="protein sequence ID" value="JAN33494.1"/>
    <property type="molecule type" value="Transcribed_RNA"/>
</dbReference>
<dbReference type="PRINTS" id="PR01185">
    <property type="entry name" value="INTEGRINA"/>
</dbReference>
<evidence type="ECO:0000256" key="4">
    <source>
        <dbReference type="ARBA" id="ARBA00022729"/>
    </source>
</evidence>
<dbReference type="Gene3D" id="2.60.40.1460">
    <property type="entry name" value="Integrin domains. Chain A, domain 2"/>
    <property type="match status" value="1"/>
</dbReference>
<keyword evidence="11" id="KW-0325">Glycoprotein</keyword>
<evidence type="ECO:0000256" key="8">
    <source>
        <dbReference type="ARBA" id="ARBA00023037"/>
    </source>
</evidence>
<dbReference type="GO" id="GO:0033627">
    <property type="term" value="P:cell adhesion mediated by integrin"/>
    <property type="evidence" value="ECO:0007669"/>
    <property type="project" value="TreeGrafter"/>
</dbReference>
<dbReference type="AlphaFoldDB" id="A0A0P5ELV7"/>
<dbReference type="Pfam" id="PF20806">
    <property type="entry name" value="Integrin_A_Ig_3"/>
    <property type="match status" value="1"/>
</dbReference>
<dbReference type="Pfam" id="PF08441">
    <property type="entry name" value="Integrin_A_Ig_1"/>
    <property type="match status" value="1"/>
</dbReference>
<evidence type="ECO:0000256" key="5">
    <source>
        <dbReference type="ARBA" id="ARBA00022737"/>
    </source>
</evidence>
<dbReference type="PANTHER" id="PTHR23220:SF122">
    <property type="entry name" value="INTEGRIN ALPHA-PS1"/>
    <property type="match status" value="1"/>
</dbReference>
<dbReference type="Gene3D" id="2.130.10.130">
    <property type="entry name" value="Integrin alpha, N-terminal"/>
    <property type="match status" value="1"/>
</dbReference>
<keyword evidence="6 12" id="KW-0130">Cell adhesion</keyword>
<evidence type="ECO:0000256" key="7">
    <source>
        <dbReference type="ARBA" id="ARBA00022989"/>
    </source>
</evidence>
<dbReference type="Pfam" id="PF01839">
    <property type="entry name" value="FG-GAP"/>
    <property type="match status" value="2"/>
</dbReference>
<evidence type="ECO:0000256" key="10">
    <source>
        <dbReference type="ARBA" id="ARBA00023170"/>
    </source>
</evidence>
<dbReference type="GO" id="GO:0048513">
    <property type="term" value="P:animal organ development"/>
    <property type="evidence" value="ECO:0007669"/>
    <property type="project" value="UniProtKB-ARBA"/>
</dbReference>
<dbReference type="Gene3D" id="2.60.40.1510">
    <property type="entry name" value="ntegrin, alpha v. Chain A, domain 3"/>
    <property type="match status" value="1"/>
</dbReference>
<organism evidence="13">
    <name type="scientific">Daphnia magna</name>
    <dbReference type="NCBI Taxonomy" id="35525"/>
    <lineage>
        <taxon>Eukaryota</taxon>
        <taxon>Metazoa</taxon>
        <taxon>Ecdysozoa</taxon>
        <taxon>Arthropoda</taxon>
        <taxon>Crustacea</taxon>
        <taxon>Branchiopoda</taxon>
        <taxon>Diplostraca</taxon>
        <taxon>Cladocera</taxon>
        <taxon>Anomopoda</taxon>
        <taxon>Daphniidae</taxon>
        <taxon>Daphnia</taxon>
    </lineage>
</organism>
<protein>
    <submittedName>
        <fullName evidence="13">Integrin alpha-6</fullName>
    </submittedName>
</protein>
<evidence type="ECO:0000256" key="1">
    <source>
        <dbReference type="ARBA" id="ARBA00004479"/>
    </source>
</evidence>
<dbReference type="SMART" id="SM00191">
    <property type="entry name" value="Int_alpha"/>
    <property type="match status" value="4"/>
</dbReference>
<dbReference type="InterPro" id="IPR048286">
    <property type="entry name" value="Integrin_alpha_Ig-like_3"/>
</dbReference>
<dbReference type="InterPro" id="IPR013519">
    <property type="entry name" value="Int_alpha_beta-p"/>
</dbReference>
<dbReference type="GO" id="GO:0009897">
    <property type="term" value="C:external side of plasma membrane"/>
    <property type="evidence" value="ECO:0007669"/>
    <property type="project" value="TreeGrafter"/>
</dbReference>
<keyword evidence="3 12" id="KW-0812">Transmembrane</keyword>
<evidence type="ECO:0000313" key="13">
    <source>
        <dbReference type="EMBL" id="JAN33494.1"/>
    </source>
</evidence>
<dbReference type="PROSITE" id="PS51470">
    <property type="entry name" value="FG_GAP"/>
    <property type="match status" value="3"/>
</dbReference>
<proteinExistence type="inferred from homology"/>
<keyword evidence="8 12" id="KW-0401">Integrin</keyword>
<evidence type="ECO:0000256" key="12">
    <source>
        <dbReference type="RuleBase" id="RU003762"/>
    </source>
</evidence>
<keyword evidence="4" id="KW-0732">Signal</keyword>
<comment type="caution">
    <text evidence="12">Lacks conserved residue(s) required for the propagation of feature annotation.</text>
</comment>
<comment type="subcellular location">
    <subcellularLocation>
        <location evidence="1 12">Membrane</location>
        <topology evidence="1 12">Single-pass type I membrane protein</topology>
    </subcellularLocation>
</comment>
<dbReference type="InterPro" id="IPR048285">
    <property type="entry name" value="Integrin_alpha_Ig-like_2"/>
</dbReference>
<dbReference type="InterPro" id="IPR013649">
    <property type="entry name" value="Integrin_alpha_Ig-like_1"/>
</dbReference>
<reference evidence="13" key="1">
    <citation type="submission" date="2015-10" db="EMBL/GenBank/DDBJ databases">
        <title>EvidentialGene: Evidence-directed Construction of Complete mRNA Transcriptomes without Genomes.</title>
        <authorList>
            <person name="Gilbert D.G."/>
        </authorList>
    </citation>
    <scope>NUCLEOTIDE SEQUENCE</scope>
</reference>
<dbReference type="FunFam" id="1.20.5.930:FF:000005">
    <property type="entry name" value="Integrin, alpha 10"/>
    <property type="match status" value="1"/>
</dbReference>
<evidence type="ECO:0000256" key="2">
    <source>
        <dbReference type="ARBA" id="ARBA00008054"/>
    </source>
</evidence>
<dbReference type="Gene3D" id="1.20.5.930">
    <property type="entry name" value="Bicelle-embedded integrin alpha(iib) transmembrane segment"/>
    <property type="match status" value="1"/>
</dbReference>
<dbReference type="InterPro" id="IPR028994">
    <property type="entry name" value="Integrin_alpha_N"/>
</dbReference>
<dbReference type="GO" id="GO:0007157">
    <property type="term" value="P:heterophilic cell-cell adhesion via plasma membrane cell adhesion molecules"/>
    <property type="evidence" value="ECO:0007669"/>
    <property type="project" value="UniProtKB-ARBA"/>
</dbReference>
<keyword evidence="5" id="KW-0677">Repeat</keyword>
<dbReference type="PANTHER" id="PTHR23220">
    <property type="entry name" value="INTEGRIN ALPHA"/>
    <property type="match status" value="1"/>
</dbReference>
<dbReference type="Pfam" id="PF20805">
    <property type="entry name" value="Integrin_A_Ig_2"/>
    <property type="match status" value="1"/>
</dbReference>
<dbReference type="InterPro" id="IPR018184">
    <property type="entry name" value="Integrin_alpha_C_CS"/>
</dbReference>
<dbReference type="Gene3D" id="2.60.40.1530">
    <property type="entry name" value="ntegrin, alpha v. Chain A, domain 4"/>
    <property type="match status" value="1"/>
</dbReference>
<dbReference type="SUPFAM" id="SSF69179">
    <property type="entry name" value="Integrin domains"/>
    <property type="match status" value="3"/>
</dbReference>
<dbReference type="GO" id="GO:0007229">
    <property type="term" value="P:integrin-mediated signaling pathway"/>
    <property type="evidence" value="ECO:0007669"/>
    <property type="project" value="UniProtKB-KW"/>
</dbReference>
<dbReference type="InterPro" id="IPR032695">
    <property type="entry name" value="Integrin_dom_sf"/>
</dbReference>
<dbReference type="PROSITE" id="PS00242">
    <property type="entry name" value="INTEGRIN_ALPHA"/>
    <property type="match status" value="1"/>
</dbReference>
<dbReference type="InterPro" id="IPR013517">
    <property type="entry name" value="FG-GAP"/>
</dbReference>
<feature type="transmembrane region" description="Helical" evidence="12">
    <location>
        <begin position="93"/>
        <end position="113"/>
    </location>
</feature>
<feature type="transmembrane region" description="Helical" evidence="12">
    <location>
        <begin position="1071"/>
        <end position="1095"/>
    </location>
</feature>
<accession>A0A0P5ELV7</accession>
<dbReference type="GO" id="GO:0007160">
    <property type="term" value="P:cell-matrix adhesion"/>
    <property type="evidence" value="ECO:0007669"/>
    <property type="project" value="TreeGrafter"/>
</dbReference>
<dbReference type="GO" id="GO:0008305">
    <property type="term" value="C:integrin complex"/>
    <property type="evidence" value="ECO:0007669"/>
    <property type="project" value="InterPro"/>
</dbReference>
<evidence type="ECO:0000256" key="9">
    <source>
        <dbReference type="ARBA" id="ARBA00023136"/>
    </source>
</evidence>
<keyword evidence="7 12" id="KW-1133">Transmembrane helix</keyword>
<dbReference type="OrthoDB" id="5317514at2759"/>
<dbReference type="InterPro" id="IPR000413">
    <property type="entry name" value="Integrin_alpha"/>
</dbReference>
<sequence length="1126" mass="126453">MTYLDAKYRYFIFFCLNLFNEANFHLKVINQTASPNNIYIFSAALLIIFNHRSSSVCFPSSLDCRFVFSPVLIKSSVCRYIFHSFLMAIRVDLICFIVYHLHLLFLFLSFLFFCFTIKQTKTNLSQCSIITDAESYLYDENIRSNQLVPPLPDEIKDGQWLGVTVRSQGPGRKVLVCAHRYIRKGADYQWGQGLCYTLTQNLDYDETWEPCRGRPTTWAHEQFGYCQAGTSGMLLDDDTALIGTPGPYTWRGTVFAVSVSDDFLHRDKTLYYGPLTQDHSPVDKYSYLGMSVTSGKYFGSKVSYAAGAPRSNGTGQVVIFTKVKKAESQLRVQLVLSGEQFASSYGYQIATADLNGDSRADLIVGAPFYYDREAGGAVYVYSNPPDGGLTANTPYVKLVGKPESRFGFALANLGDINKDRYEDLAVGAPYDGKGVVYIYLGSKHGIITEPSQILKAEDIPGIPPTTFGYSLSGGLDMDLNEYPDLMVGAYEDDRVFLIRSRPIIGILTRVQPEESLKNIDPNTAGCEKYPNSTEVCFSFNACFAMDSMEGYLRANNLELKYRIEAETFSGRKFSRVHFAHGLAEKPHVVERNIQLRGVRNGTEQCFEETAFVKEGTRDIQSAVKFRMGYTLVQREPRSPRDGDPLPNINQYPILNQQEASKTFQATFEKDCGDNDVCESNMVTVANLDLPQGEEGVSILELGELQEVVLDISVTNTGESAYEAGLYVSHPRTLSFIGRVSEANQLLCNSYNSTMVTCLLGNPFKHGSGYVKLRFNPSNVEDSEARLVFFIFTNTTSQELDPQGEIPVYANVVKRAEISIKGLGRPEQVFFGGEVQSTIKYRDEIGQPLLHSYEIYNAGPWKVPFLSVVVSWPYQVENGKPIGKWLLYMDENPKVDGDGECIMDPKQVNVLDLPKRPGFVEAPIEHLARHLPVPTISDIDENEVDSMSINSTRRKRQAGVVILPEAIVDNEGKTRHVVTMDCDRGTAKCFMFRCNIRNLQRKQSAVIKIRARLWNATLVEDFPGIHTVRIRSKAHISLDPSLEITQRIEDDLDYAETMAYPDRLDTGESPAVPLWIIIVSVLAGILLLVLLILMLWRLGFFKRKRPDPTLKGSLLQKDKELNGEYIS</sequence>
<keyword evidence="10 12" id="KW-0675">Receptor</keyword>
<evidence type="ECO:0000256" key="6">
    <source>
        <dbReference type="ARBA" id="ARBA00022889"/>
    </source>
</evidence>
<evidence type="ECO:0000256" key="3">
    <source>
        <dbReference type="ARBA" id="ARBA00022692"/>
    </source>
</evidence>
<name>A0A0P5ELV7_9CRUS</name>
<comment type="similarity">
    <text evidence="2 12">Belongs to the integrin alpha chain family.</text>
</comment>
<keyword evidence="9 12" id="KW-0472">Membrane</keyword>
<evidence type="ECO:0000256" key="11">
    <source>
        <dbReference type="ARBA" id="ARBA00023180"/>
    </source>
</evidence>